<comment type="similarity">
    <text evidence="2">Belongs to the thioredoxin family. DsbC subfamily.</text>
</comment>
<gene>
    <name evidence="9" type="ORF">LCGC14_0799580</name>
</gene>
<keyword evidence="4" id="KW-0574">Periplasm</keyword>
<dbReference type="SUPFAM" id="SSF54423">
    <property type="entry name" value="DsbC/DsbG N-terminal domain-like"/>
    <property type="match status" value="1"/>
</dbReference>
<evidence type="ECO:0008006" key="10">
    <source>
        <dbReference type="Google" id="ProtNLM"/>
    </source>
</evidence>
<organism evidence="9">
    <name type="scientific">marine sediment metagenome</name>
    <dbReference type="NCBI Taxonomy" id="412755"/>
    <lineage>
        <taxon>unclassified sequences</taxon>
        <taxon>metagenomes</taxon>
        <taxon>ecological metagenomes</taxon>
    </lineage>
</organism>
<evidence type="ECO:0000259" key="8">
    <source>
        <dbReference type="Pfam" id="PF13098"/>
    </source>
</evidence>
<dbReference type="Gene3D" id="3.10.450.70">
    <property type="entry name" value="Disulphide bond isomerase, DsbC/G, N-terminal"/>
    <property type="match status" value="1"/>
</dbReference>
<dbReference type="Gene3D" id="3.40.30.10">
    <property type="entry name" value="Glutaredoxin"/>
    <property type="match status" value="1"/>
</dbReference>
<feature type="domain" description="Thioredoxin-like fold" evidence="8">
    <location>
        <begin position="111"/>
        <end position="231"/>
    </location>
</feature>
<comment type="caution">
    <text evidence="9">The sequence shown here is derived from an EMBL/GenBank/DDBJ whole genome shotgun (WGS) entry which is preliminary data.</text>
</comment>
<dbReference type="PANTHER" id="PTHR35272">
    <property type="entry name" value="THIOL:DISULFIDE INTERCHANGE PROTEIN DSBC-RELATED"/>
    <property type="match status" value="1"/>
</dbReference>
<dbReference type="InterPro" id="IPR033954">
    <property type="entry name" value="DiS-bond_Isoase_DsbC/G"/>
</dbReference>
<dbReference type="SUPFAM" id="SSF52833">
    <property type="entry name" value="Thioredoxin-like"/>
    <property type="match status" value="1"/>
</dbReference>
<dbReference type="InterPro" id="IPR018950">
    <property type="entry name" value="DiS-bond_isomerase_DsbC/G_N"/>
</dbReference>
<protein>
    <recommendedName>
        <fullName evidence="10">Thioredoxin-like fold domain-containing protein</fullName>
    </recommendedName>
</protein>
<evidence type="ECO:0000313" key="9">
    <source>
        <dbReference type="EMBL" id="KKN33851.1"/>
    </source>
</evidence>
<evidence type="ECO:0000256" key="6">
    <source>
        <dbReference type="ARBA" id="ARBA00023284"/>
    </source>
</evidence>
<keyword evidence="6" id="KW-0676">Redox-active center</keyword>
<sequence length="292" mass="31782">MRTLKYLIFLLVAFTQTGFAQEKIPESLSKEGLDPSRIIEMPVNGLLAYEAQNGSVIFMSKNGRYVFQGKMTDVWSAKNLISSEQILESAHSLPFETMGVDFDDYGALTLGHGPKVVHVISDPLCPACAKLNRAMQELKDQYTFKILVLPALGGQSVDLSARIACEPNRKKALQAFLDKGSDQLPLPNNCNFDAFKTASVVSDLIGVDAVPFIIAPDSSVNRGMPKDFEAWLSENSGNVAVTNHAMSLAQMLEGAKAPTDLSERQALRAANSTQESSQSELSVNQKLLNALK</sequence>
<dbReference type="EMBL" id="LAZR01002146">
    <property type="protein sequence ID" value="KKN33851.1"/>
    <property type="molecule type" value="Genomic_DNA"/>
</dbReference>
<name>A0A0F9SA40_9ZZZZ</name>
<reference evidence="9" key="1">
    <citation type="journal article" date="2015" name="Nature">
        <title>Complex archaea that bridge the gap between prokaryotes and eukaryotes.</title>
        <authorList>
            <person name="Spang A."/>
            <person name="Saw J.H."/>
            <person name="Jorgensen S.L."/>
            <person name="Zaremba-Niedzwiedzka K."/>
            <person name="Martijn J."/>
            <person name="Lind A.E."/>
            <person name="van Eijk R."/>
            <person name="Schleper C."/>
            <person name="Guy L."/>
            <person name="Ettema T.J."/>
        </authorList>
    </citation>
    <scope>NUCLEOTIDE SEQUENCE</scope>
</reference>
<dbReference type="Pfam" id="PF10411">
    <property type="entry name" value="DsbC_N"/>
    <property type="match status" value="1"/>
</dbReference>
<keyword evidence="5" id="KW-1015">Disulfide bond</keyword>
<evidence type="ECO:0000256" key="3">
    <source>
        <dbReference type="ARBA" id="ARBA00022729"/>
    </source>
</evidence>
<accession>A0A0F9SA40</accession>
<evidence type="ECO:0000259" key="7">
    <source>
        <dbReference type="Pfam" id="PF10411"/>
    </source>
</evidence>
<dbReference type="CDD" id="cd03020">
    <property type="entry name" value="DsbA_DsbC_DsbG"/>
    <property type="match status" value="1"/>
</dbReference>
<dbReference type="Pfam" id="PF13098">
    <property type="entry name" value="Thioredoxin_2"/>
    <property type="match status" value="1"/>
</dbReference>
<proteinExistence type="inferred from homology"/>
<keyword evidence="3" id="KW-0732">Signal</keyword>
<dbReference type="InterPro" id="IPR012336">
    <property type="entry name" value="Thioredoxin-like_fold"/>
</dbReference>
<comment type="subcellular location">
    <subcellularLocation>
        <location evidence="1">Periplasm</location>
    </subcellularLocation>
</comment>
<evidence type="ECO:0000256" key="4">
    <source>
        <dbReference type="ARBA" id="ARBA00022764"/>
    </source>
</evidence>
<dbReference type="InterPro" id="IPR051470">
    <property type="entry name" value="Thiol:disulfide_interchange"/>
</dbReference>
<dbReference type="InterPro" id="IPR009094">
    <property type="entry name" value="DiS-bond_isomerase_DsbC/G_N_sf"/>
</dbReference>
<dbReference type="AlphaFoldDB" id="A0A0F9SA40"/>
<evidence type="ECO:0000256" key="1">
    <source>
        <dbReference type="ARBA" id="ARBA00004418"/>
    </source>
</evidence>
<dbReference type="PANTHER" id="PTHR35272:SF3">
    <property type="entry name" value="THIOL:DISULFIDE INTERCHANGE PROTEIN DSBC"/>
    <property type="match status" value="1"/>
</dbReference>
<evidence type="ECO:0000256" key="5">
    <source>
        <dbReference type="ARBA" id="ARBA00023157"/>
    </source>
</evidence>
<evidence type="ECO:0000256" key="2">
    <source>
        <dbReference type="ARBA" id="ARBA00009813"/>
    </source>
</evidence>
<feature type="domain" description="Disulphide bond isomerase DsbC/G N-terminal" evidence="7">
    <location>
        <begin position="22"/>
        <end position="80"/>
    </location>
</feature>
<dbReference type="InterPro" id="IPR036249">
    <property type="entry name" value="Thioredoxin-like_sf"/>
</dbReference>
<dbReference type="GO" id="GO:0042597">
    <property type="term" value="C:periplasmic space"/>
    <property type="evidence" value="ECO:0007669"/>
    <property type="project" value="UniProtKB-SubCell"/>
</dbReference>